<proteinExistence type="predicted"/>
<comment type="caution">
    <text evidence="1">The sequence shown here is derived from an EMBL/GenBank/DDBJ whole genome shotgun (WGS) entry which is preliminary data.</text>
</comment>
<accession>A0ABV7RRB8</accession>
<name>A0ABV7RRB8_9GAMM</name>
<evidence type="ECO:0000313" key="2">
    <source>
        <dbReference type="Proteomes" id="UP001595740"/>
    </source>
</evidence>
<sequence>MKHQIAMFKFTLGNGQSIGPTALQALWVRACQSPNVSVGRQTPGFGGDTKPTYSLYASQQLENLPQVELRLRRLLEECKLSASLISLHH</sequence>
<protein>
    <submittedName>
        <fullName evidence="1">Uncharacterized protein</fullName>
    </submittedName>
</protein>
<organism evidence="1 2">
    <name type="scientific">Lysobacter cavernae</name>
    <dbReference type="NCBI Taxonomy" id="1685901"/>
    <lineage>
        <taxon>Bacteria</taxon>
        <taxon>Pseudomonadati</taxon>
        <taxon>Pseudomonadota</taxon>
        <taxon>Gammaproteobacteria</taxon>
        <taxon>Lysobacterales</taxon>
        <taxon>Lysobacteraceae</taxon>
        <taxon>Lysobacter</taxon>
    </lineage>
</organism>
<dbReference type="EMBL" id="JBHRXK010000005">
    <property type="protein sequence ID" value="MFC3551688.1"/>
    <property type="molecule type" value="Genomic_DNA"/>
</dbReference>
<evidence type="ECO:0000313" key="1">
    <source>
        <dbReference type="EMBL" id="MFC3551688.1"/>
    </source>
</evidence>
<gene>
    <name evidence="1" type="ORF">ACFOLC_11780</name>
</gene>
<keyword evidence="2" id="KW-1185">Reference proteome</keyword>
<dbReference type="RefSeq" id="WP_386759460.1">
    <property type="nucleotide sequence ID" value="NZ_JBHRXK010000005.1"/>
</dbReference>
<reference evidence="2" key="1">
    <citation type="journal article" date="2019" name="Int. J. Syst. Evol. Microbiol.">
        <title>The Global Catalogue of Microorganisms (GCM) 10K type strain sequencing project: providing services to taxonomists for standard genome sequencing and annotation.</title>
        <authorList>
            <consortium name="The Broad Institute Genomics Platform"/>
            <consortium name="The Broad Institute Genome Sequencing Center for Infectious Disease"/>
            <person name="Wu L."/>
            <person name="Ma J."/>
        </authorList>
    </citation>
    <scope>NUCLEOTIDE SEQUENCE [LARGE SCALE GENOMIC DNA]</scope>
    <source>
        <strain evidence="2">KCTC 42875</strain>
    </source>
</reference>
<dbReference type="Proteomes" id="UP001595740">
    <property type="component" value="Unassembled WGS sequence"/>
</dbReference>